<evidence type="ECO:0000313" key="2">
    <source>
        <dbReference type="EMBL" id="MQY13023.1"/>
    </source>
</evidence>
<dbReference type="Proteomes" id="UP000466345">
    <property type="component" value="Unassembled WGS sequence"/>
</dbReference>
<evidence type="ECO:0000256" key="1">
    <source>
        <dbReference type="SAM" id="Phobius"/>
    </source>
</evidence>
<keyword evidence="3" id="KW-1185">Reference proteome</keyword>
<organism evidence="2 3">
    <name type="scientific">Streptomyces smaragdinus</name>
    <dbReference type="NCBI Taxonomy" id="2585196"/>
    <lineage>
        <taxon>Bacteria</taxon>
        <taxon>Bacillati</taxon>
        <taxon>Actinomycetota</taxon>
        <taxon>Actinomycetes</taxon>
        <taxon>Kitasatosporales</taxon>
        <taxon>Streptomycetaceae</taxon>
        <taxon>Streptomyces</taxon>
    </lineage>
</organism>
<evidence type="ECO:0000313" key="3">
    <source>
        <dbReference type="Proteomes" id="UP000466345"/>
    </source>
</evidence>
<evidence type="ECO:0008006" key="4">
    <source>
        <dbReference type="Google" id="ProtNLM"/>
    </source>
</evidence>
<proteinExistence type="predicted"/>
<feature type="transmembrane region" description="Helical" evidence="1">
    <location>
        <begin position="54"/>
        <end position="75"/>
    </location>
</feature>
<keyword evidence="1" id="KW-0472">Membrane</keyword>
<dbReference type="AlphaFoldDB" id="A0A7K0CI57"/>
<protein>
    <recommendedName>
        <fullName evidence="4">Integral membrane protein</fullName>
    </recommendedName>
</protein>
<name>A0A7K0CI57_9ACTN</name>
<comment type="caution">
    <text evidence="2">The sequence shown here is derived from an EMBL/GenBank/DDBJ whole genome shotgun (WGS) entry which is preliminary data.</text>
</comment>
<feature type="transmembrane region" description="Helical" evidence="1">
    <location>
        <begin position="21"/>
        <end position="42"/>
    </location>
</feature>
<reference evidence="2 3" key="1">
    <citation type="submission" date="2019-10" db="EMBL/GenBank/DDBJ databases">
        <title>Streptomyces smaragdinus sp. nov. and Streptomyces fabii sp. nov., isolated from the gut of fungus growing-termite Macrotermes natalensis.</title>
        <authorList>
            <person name="Schwitalla J."/>
            <person name="Benndorf R."/>
            <person name="Martin K."/>
            <person name="De Beer W."/>
            <person name="Kaster A.-K."/>
            <person name="Vollmers J."/>
            <person name="Poulsen M."/>
            <person name="Beemelmanns C."/>
        </authorList>
    </citation>
    <scope>NUCLEOTIDE SEQUENCE [LARGE SCALE GENOMIC DNA]</scope>
    <source>
        <strain evidence="2 3">RB5</strain>
    </source>
</reference>
<dbReference type="EMBL" id="WEGJ01000010">
    <property type="protein sequence ID" value="MQY13023.1"/>
    <property type="molecule type" value="Genomic_DNA"/>
</dbReference>
<keyword evidence="1" id="KW-1133">Transmembrane helix</keyword>
<accession>A0A7K0CI57</accession>
<gene>
    <name evidence="2" type="ORF">SRB5_31630</name>
</gene>
<sequence length="84" mass="8491">MPLAYPGRVSTKTSETSAGDRLVRIGAVLFGIGAIGTLATVIPLFTGADPLPTAAYLISMLMGVGFAVALVGLLAQARSARSAE</sequence>
<keyword evidence="1" id="KW-0812">Transmembrane</keyword>